<evidence type="ECO:0000256" key="1">
    <source>
        <dbReference type="ARBA" id="ARBA00023125"/>
    </source>
</evidence>
<name>A0A1H9HRD1_9HYPH</name>
<dbReference type="InterPro" id="IPR009057">
    <property type="entry name" value="Homeodomain-like_sf"/>
</dbReference>
<dbReference type="InterPro" id="IPR023772">
    <property type="entry name" value="DNA-bd_HTH_TetR-type_CS"/>
</dbReference>
<dbReference type="AlphaFoldDB" id="A0A1H9HRD1"/>
<dbReference type="GO" id="GO:0003677">
    <property type="term" value="F:DNA binding"/>
    <property type="evidence" value="ECO:0007669"/>
    <property type="project" value="UniProtKB-UniRule"/>
</dbReference>
<dbReference type="Pfam" id="PF00440">
    <property type="entry name" value="TetR_N"/>
    <property type="match status" value="1"/>
</dbReference>
<dbReference type="Proteomes" id="UP000199647">
    <property type="component" value="Unassembled WGS sequence"/>
</dbReference>
<dbReference type="InterPro" id="IPR001647">
    <property type="entry name" value="HTH_TetR"/>
</dbReference>
<evidence type="ECO:0000313" key="5">
    <source>
        <dbReference type="Proteomes" id="UP000199647"/>
    </source>
</evidence>
<evidence type="ECO:0000259" key="3">
    <source>
        <dbReference type="PROSITE" id="PS50977"/>
    </source>
</evidence>
<dbReference type="PRINTS" id="PR00455">
    <property type="entry name" value="HTHTETR"/>
</dbReference>
<dbReference type="PANTHER" id="PTHR43479">
    <property type="entry name" value="ACREF/ENVCD OPERON REPRESSOR-RELATED"/>
    <property type="match status" value="1"/>
</dbReference>
<sequence length="185" mass="20750">MVQRIENARERFGKAAIELFRTRGYASTTVPQIAAAAGLTERTFFRYFIDKPEVLFWRANEFEAEMVRAINQAADAQPLDIVIRALEAVGCFFDDNRADVLARQAVVAAHVDFQERELMKMRSLGMAICAALTDRSIEGKAARMAAETGIVIWRVAIERWSEDPASGFVHHVRACTEDLATVVTR</sequence>
<dbReference type="OrthoDB" id="8535430at2"/>
<organism evidence="4 5">
    <name type="scientific">Faunimonas pinastri</name>
    <dbReference type="NCBI Taxonomy" id="1855383"/>
    <lineage>
        <taxon>Bacteria</taxon>
        <taxon>Pseudomonadati</taxon>
        <taxon>Pseudomonadota</taxon>
        <taxon>Alphaproteobacteria</taxon>
        <taxon>Hyphomicrobiales</taxon>
        <taxon>Afifellaceae</taxon>
        <taxon>Faunimonas</taxon>
    </lineage>
</organism>
<accession>A0A1H9HRD1</accession>
<dbReference type="STRING" id="1855383.SAMN05216548_106132"/>
<reference evidence="4 5" key="1">
    <citation type="submission" date="2016-10" db="EMBL/GenBank/DDBJ databases">
        <authorList>
            <person name="de Groot N.N."/>
        </authorList>
    </citation>
    <scope>NUCLEOTIDE SEQUENCE [LARGE SCALE GENOMIC DNA]</scope>
    <source>
        <strain evidence="4 5">A52C2</strain>
    </source>
</reference>
<dbReference type="SUPFAM" id="SSF46689">
    <property type="entry name" value="Homeodomain-like"/>
    <property type="match status" value="1"/>
</dbReference>
<evidence type="ECO:0000313" key="4">
    <source>
        <dbReference type="EMBL" id="SEQ64828.1"/>
    </source>
</evidence>
<keyword evidence="5" id="KW-1185">Reference proteome</keyword>
<dbReference type="EMBL" id="FOFG01000006">
    <property type="protein sequence ID" value="SEQ64828.1"/>
    <property type="molecule type" value="Genomic_DNA"/>
</dbReference>
<gene>
    <name evidence="4" type="ORF">SAMN05216548_106132</name>
</gene>
<dbReference type="Gene3D" id="1.10.357.10">
    <property type="entry name" value="Tetracycline Repressor, domain 2"/>
    <property type="match status" value="1"/>
</dbReference>
<dbReference type="PROSITE" id="PS01081">
    <property type="entry name" value="HTH_TETR_1"/>
    <property type="match status" value="1"/>
</dbReference>
<feature type="domain" description="HTH tetR-type" evidence="3">
    <location>
        <begin position="6"/>
        <end position="66"/>
    </location>
</feature>
<dbReference type="PANTHER" id="PTHR43479:SF11">
    <property type="entry name" value="ACREF_ENVCD OPERON REPRESSOR-RELATED"/>
    <property type="match status" value="1"/>
</dbReference>
<keyword evidence="1 2" id="KW-0238">DNA-binding</keyword>
<protein>
    <submittedName>
        <fullName evidence="4">Transcriptional regulator, TetR family</fullName>
    </submittedName>
</protein>
<dbReference type="PROSITE" id="PS50977">
    <property type="entry name" value="HTH_TETR_2"/>
    <property type="match status" value="1"/>
</dbReference>
<feature type="DNA-binding region" description="H-T-H motif" evidence="2">
    <location>
        <begin position="29"/>
        <end position="48"/>
    </location>
</feature>
<dbReference type="RefSeq" id="WP_092496487.1">
    <property type="nucleotide sequence ID" value="NZ_FOFG01000006.1"/>
</dbReference>
<evidence type="ECO:0000256" key="2">
    <source>
        <dbReference type="PROSITE-ProRule" id="PRU00335"/>
    </source>
</evidence>
<proteinExistence type="predicted"/>
<dbReference type="InterPro" id="IPR050624">
    <property type="entry name" value="HTH-type_Tx_Regulator"/>
</dbReference>